<name>A0A2I1KSJ4_9ACTO</name>
<sequence>MWTAPISITLTRDLTLDGVSSKSFARSTRQSDSDLMPLLRGAYVNRQEFKALDLSQRHLTRLCALRLVGRLSGEAAIARESAAVIHGLPLIGKLPERVQLVRRGRTGGKTTAATRTLPAPEDCDMVEIDGIRVTSVAQTLIDLGRRRPFASNLTSLDAALRRGNVTKEQLLSLVDAHPHTSGNTRLRRWIEVADPRSESPGESLSRAVMIEHHLPLPRLQDEIWDPRGRLVGRVDFIWPDLGVIGEFDGNVKYGRQMAGRPIEEVIQDERRREIAVERASGMRVVRWLWRDAWQGEPLLQILADVGVRCTH</sequence>
<gene>
    <name evidence="1" type="ORF">CYJ26_07205</name>
</gene>
<comment type="caution">
    <text evidence="1">The sequence shown here is derived from an EMBL/GenBank/DDBJ whole genome shotgun (WGS) entry which is preliminary data.</text>
</comment>
<dbReference type="GeneID" id="81708715"/>
<proteinExistence type="predicted"/>
<reference evidence="1 2" key="1">
    <citation type="submission" date="2017-12" db="EMBL/GenBank/DDBJ databases">
        <title>Phylogenetic diversity of female urinary microbiome.</title>
        <authorList>
            <person name="Thomas-White K."/>
            <person name="Wolfe A.J."/>
        </authorList>
    </citation>
    <scope>NUCLEOTIDE SEQUENCE [LARGE SCALE GENOMIC DNA]</scope>
    <source>
        <strain evidence="1 2">UMB0319</strain>
    </source>
</reference>
<accession>A0A2I1KSJ4</accession>
<organism evidence="1 2">
    <name type="scientific">Actinomyces urogenitalis</name>
    <dbReference type="NCBI Taxonomy" id="103621"/>
    <lineage>
        <taxon>Bacteria</taxon>
        <taxon>Bacillati</taxon>
        <taxon>Actinomycetota</taxon>
        <taxon>Actinomycetes</taxon>
        <taxon>Actinomycetales</taxon>
        <taxon>Actinomycetaceae</taxon>
        <taxon>Actinomyces</taxon>
    </lineage>
</organism>
<dbReference type="AlphaFoldDB" id="A0A2I1KSJ4"/>
<evidence type="ECO:0008006" key="3">
    <source>
        <dbReference type="Google" id="ProtNLM"/>
    </source>
</evidence>
<dbReference type="RefSeq" id="WP_081944925.1">
    <property type="nucleotide sequence ID" value="NZ_JAHAIH010000009.1"/>
</dbReference>
<evidence type="ECO:0000313" key="1">
    <source>
        <dbReference type="EMBL" id="PKY98595.1"/>
    </source>
</evidence>
<dbReference type="EMBL" id="PKHA01000006">
    <property type="protein sequence ID" value="PKY98595.1"/>
    <property type="molecule type" value="Genomic_DNA"/>
</dbReference>
<evidence type="ECO:0000313" key="2">
    <source>
        <dbReference type="Proteomes" id="UP000234778"/>
    </source>
</evidence>
<dbReference type="Proteomes" id="UP000234778">
    <property type="component" value="Unassembled WGS sequence"/>
</dbReference>
<protein>
    <recommendedName>
        <fullName evidence="3">CTP synthase</fullName>
    </recommendedName>
</protein>